<gene>
    <name evidence="2" type="ORF">DFP98_15161</name>
</gene>
<feature type="transmembrane region" description="Helical" evidence="1">
    <location>
        <begin position="16"/>
        <end position="34"/>
    </location>
</feature>
<proteinExistence type="predicted"/>
<evidence type="ECO:0000313" key="3">
    <source>
        <dbReference type="Proteomes" id="UP000256977"/>
    </source>
</evidence>
<dbReference type="OrthoDB" id="161024at2"/>
<keyword evidence="3" id="KW-1185">Reference proteome</keyword>
<protein>
    <submittedName>
        <fullName evidence="2">Stage II sporulation protein M</fullName>
    </submittedName>
</protein>
<name>A0A3D9HUN2_9BACL</name>
<organism evidence="2 3">
    <name type="scientific">Cohnella phaseoli</name>
    <dbReference type="NCBI Taxonomy" id="456490"/>
    <lineage>
        <taxon>Bacteria</taxon>
        <taxon>Bacillati</taxon>
        <taxon>Bacillota</taxon>
        <taxon>Bacilli</taxon>
        <taxon>Bacillales</taxon>
        <taxon>Paenibacillaceae</taxon>
        <taxon>Cohnella</taxon>
    </lineage>
</organism>
<dbReference type="AlphaFoldDB" id="A0A3D9HUN2"/>
<feature type="transmembrane region" description="Helical" evidence="1">
    <location>
        <begin position="175"/>
        <end position="201"/>
    </location>
</feature>
<feature type="transmembrane region" description="Helical" evidence="1">
    <location>
        <begin position="75"/>
        <end position="108"/>
    </location>
</feature>
<dbReference type="InterPro" id="IPR002798">
    <property type="entry name" value="SpoIIM-like"/>
</dbReference>
<evidence type="ECO:0000313" key="2">
    <source>
        <dbReference type="EMBL" id="RED53140.1"/>
    </source>
</evidence>
<accession>A0A3D9HUN2</accession>
<dbReference type="PANTHER" id="PTHR35337:SF1">
    <property type="entry name" value="SLR1478 PROTEIN"/>
    <property type="match status" value="1"/>
</dbReference>
<dbReference type="EMBL" id="QRDZ01000051">
    <property type="protein sequence ID" value="RED53140.1"/>
    <property type="molecule type" value="Genomic_DNA"/>
</dbReference>
<sequence length="203" mass="22033">MFTRQGLLLSWRETRPYFIFAVILFFAGMVIGGTPNAPTEYLESQLQGIATLSNSIKNSDTPEIMAFLLITANNIFASLMAMGMGIIAGIMPIYTLVANGMVLGYLLSQFSESGENMFMLIVKGLLPHGILELPAVFLACAFGIRFGMTLIRGVFGSAFGKKEPWQPFVRTATGALPAIIVVVVLLLLGAVVESTVTFWLMKP</sequence>
<dbReference type="Pfam" id="PF01944">
    <property type="entry name" value="SpoIIM"/>
    <property type="match status" value="1"/>
</dbReference>
<comment type="caution">
    <text evidence="2">The sequence shown here is derived from an EMBL/GenBank/DDBJ whole genome shotgun (WGS) entry which is preliminary data.</text>
</comment>
<feature type="transmembrane region" description="Helical" evidence="1">
    <location>
        <begin position="129"/>
        <end position="155"/>
    </location>
</feature>
<keyword evidence="1" id="KW-0812">Transmembrane</keyword>
<evidence type="ECO:0000256" key="1">
    <source>
        <dbReference type="SAM" id="Phobius"/>
    </source>
</evidence>
<keyword evidence="1" id="KW-1133">Transmembrane helix</keyword>
<keyword evidence="1" id="KW-0472">Membrane</keyword>
<dbReference type="RefSeq" id="WP_116065590.1">
    <property type="nucleotide sequence ID" value="NZ_QRDZ01000051.1"/>
</dbReference>
<reference evidence="2 3" key="1">
    <citation type="submission" date="2018-07" db="EMBL/GenBank/DDBJ databases">
        <title>Genomic Encyclopedia of Type Strains, Phase III (KMG-III): the genomes of soil and plant-associated and newly described type strains.</title>
        <authorList>
            <person name="Whitman W."/>
        </authorList>
    </citation>
    <scope>NUCLEOTIDE SEQUENCE [LARGE SCALE GENOMIC DNA]</scope>
    <source>
        <strain evidence="2 3">CECT 7287</strain>
    </source>
</reference>
<dbReference type="PANTHER" id="PTHR35337">
    <property type="entry name" value="SLR1478 PROTEIN"/>
    <property type="match status" value="1"/>
</dbReference>
<dbReference type="Proteomes" id="UP000256977">
    <property type="component" value="Unassembled WGS sequence"/>
</dbReference>